<feature type="coiled-coil region" evidence="1">
    <location>
        <begin position="1682"/>
        <end position="1737"/>
    </location>
</feature>
<evidence type="ECO:0000313" key="6">
    <source>
        <dbReference type="RefSeq" id="XP_010261174.1"/>
    </source>
</evidence>
<feature type="coiled-coil region" evidence="1">
    <location>
        <begin position="1145"/>
        <end position="1186"/>
    </location>
</feature>
<evidence type="ECO:0000259" key="3">
    <source>
        <dbReference type="PROSITE" id="PS51840"/>
    </source>
</evidence>
<evidence type="ECO:0000256" key="2">
    <source>
        <dbReference type="SAM" id="MobiDB-lite"/>
    </source>
</evidence>
<feature type="coiled-coil region" evidence="1">
    <location>
        <begin position="1356"/>
        <end position="1411"/>
    </location>
</feature>
<dbReference type="PANTHER" id="PTHR34452:SF1">
    <property type="entry name" value="SPORULATION-SPECIFIC PROTEIN"/>
    <property type="match status" value="1"/>
</dbReference>
<evidence type="ECO:0000313" key="4">
    <source>
        <dbReference type="Proteomes" id="UP000189703"/>
    </source>
</evidence>
<dbReference type="eggNOG" id="ENOG502QRAN">
    <property type="taxonomic scope" value="Eukaryota"/>
</dbReference>
<keyword evidence="4" id="KW-1185">Reference proteome</keyword>
<feature type="coiled-coil region" evidence="1">
    <location>
        <begin position="1437"/>
        <end position="1464"/>
    </location>
</feature>
<keyword evidence="1" id="KW-0175">Coiled coil</keyword>
<dbReference type="KEGG" id="nnu:104600062"/>
<dbReference type="RefSeq" id="XP_010261177.1">
    <property type="nucleotide sequence ID" value="XM_010262875.2"/>
</dbReference>
<dbReference type="GeneID" id="104600062"/>
<dbReference type="RefSeq" id="XP_010261173.1">
    <property type="nucleotide sequence ID" value="XM_010262871.2"/>
</dbReference>
<feature type="coiled-coil region" evidence="1">
    <location>
        <begin position="2035"/>
        <end position="2104"/>
    </location>
</feature>
<dbReference type="RefSeq" id="XP_010261176.1">
    <property type="nucleotide sequence ID" value="XM_010262874.2"/>
</dbReference>
<dbReference type="OMA" id="TEASYMR"/>
<feature type="compositionally biased region" description="Basic and acidic residues" evidence="2">
    <location>
        <begin position="234"/>
        <end position="248"/>
    </location>
</feature>
<dbReference type="OrthoDB" id="2018427at2759"/>
<feature type="region of interest" description="Disordered" evidence="2">
    <location>
        <begin position="219"/>
        <end position="278"/>
    </location>
</feature>
<reference evidence="5 6" key="1">
    <citation type="submission" date="2025-04" db="UniProtKB">
        <authorList>
            <consortium name="RefSeq"/>
        </authorList>
    </citation>
    <scope>IDENTIFICATION</scope>
</reference>
<gene>
    <name evidence="5 6 7 8 9" type="primary">LOC104600062</name>
</gene>
<feature type="coiled-coil region" evidence="1">
    <location>
        <begin position="1585"/>
        <end position="1629"/>
    </location>
</feature>
<feature type="coiled-coil region" evidence="1">
    <location>
        <begin position="542"/>
        <end position="587"/>
    </location>
</feature>
<dbReference type="Proteomes" id="UP000189703">
    <property type="component" value="Unplaced"/>
</dbReference>
<feature type="compositionally biased region" description="Basic and acidic residues" evidence="2">
    <location>
        <begin position="269"/>
        <end position="278"/>
    </location>
</feature>
<feature type="coiled-coil region" evidence="1">
    <location>
        <begin position="985"/>
        <end position="1012"/>
    </location>
</feature>
<dbReference type="PANTHER" id="PTHR34452">
    <property type="entry name" value="MYOSIN HEAVY CHAIN-RELATED PROTEIN"/>
    <property type="match status" value="1"/>
</dbReference>
<dbReference type="RefSeq" id="XP_010261175.1">
    <property type="nucleotide sequence ID" value="XM_010262873.2"/>
</dbReference>
<sequence>MSRIAKWKLEKTKIKVVFRLQFHATHVPQTGWDKLFISFIPADSEKVTAKTNKANVRNGTCKWADPIYETTRLLHDARTKQYDEKLYKLVVAMGSSRSSLLGEAYINLADYADASKPYAVALPLQGCSSGTMLHVTVQLLTSKTGFREFEQQRRLREKGLQITGNQNIHDEHAEKLPASAEMVNDQTDKVNARVRFKSESKELPLLEEEMELNEEYADSAAGIDGSSNTSESLYAEKHETSSVHEMDSLKSTMSGDLCGIPFSQSPQPEKGDLSDNRHLAQGSSDWVHGWSSDYSMDNDLANAYEENNRLRGNLEVAESSILEFKLEVNSLQSHANELGAETQKFAQQLAAEIASGEELAKEVSILKLECMKFKDDFEHLKHSRLHPHFNRTEITEKDWKHLFQDMQIRWLQGLLVMEDKVREVQNKACLKYHDRDFEFLHPDLEALQCILQDLRQGTTEVISVLNTVPGERADVNEIGAVSIQTHEQPVPGDKMDSFDVDKYHPGGIPSSLSRTMELCEECDPIESTNVLKDKICELLRELEESKAERESLTRKMDQMECYYEALVQELEESQKQKLGELQSLRNDHANCLYTISSCKAQMEAMHQDMNDQFLRSSEDKRNLESLNEELERRAIAAETALKKARWSYSIAVDQLQKDLELLSFQVLSMFETNEKLISQAFAESSQPCFEEVLKTVDQDNALEKYKISVQGSQAVAYVSQKMEKELASCQVLPLPKVLADRKSLESNADIIAEVKRSSDTLDSFSCSKVEFPETKLDFQESCAAELLQCQNQNLELNKQLLGEEILFKDLKRSLHLQEELYWKAEAELCEMHVANIHLDVYSKVLQEALHEACSGITLMEERMDTLEQQLEQSTQSKELLMLRLQSALDDVESLNECKSKCIAKYNDLALQNQILEEKLESVSNENCLLSEKTAEFENLMMECREYKNKYITCSAEKTELANLLKQETLEKYYLQDEVGCVHEELKTIKSKFEKQASERDSLERTVNALQDKLGGLMLTMLSYYEQINGQAVPGKTLQQDLENKDFVSIILHLEQLQKKACETTLQLSREKKHVEEERDIAHESLCSKDSEILIMRQKFESDVQDMVKKLDLSNLHVEKLQLQLEDLDYKLKDSLGAEEKYAEHNKELLSKISDLEIQLEHVTTENRNLVANIHQLSLEKKDLEEEKTIVQGSLASKELDIMVVKKKYDSDIQDMVLKLQLSNAQVEQLQLELEDTANKLKVSSEAEEKYSEQNKGLMSKVANLETRLEHATTENQCLETKVLQLIQEKKVAEEERDIARGSLNDKDTVILIMRQKFESEIHDMMLKLQLSNALVEKVQVELDHATRKLGISLEAEEKYADQSNELLSKIANLEIQLEQCTTENRNLATKILQLSQEKKDAEEERDSIRGSLGCKDSEILIMKQKFESGLQDIVMKLDLSNGHVEKLQLELEEIANKLQLSSGAEEKYAEQNRELLSKFSDLEIQIEHVATENENFATKILEFGSGTESEILIMKQKLEDDVQDMMTKLGLSNAHAEKLQLALEDISNMFMVSLEANEKYAEQNGELLSKFTTMEAELQQVITEYNSLLQRILALESINEELERTKLDIAEHTQENQDLILSLQSSNEESVKLAVELSSLKESLRCVKDELHSERGLREELQGTVTNFTSQLNQNRDQLLSFNKQKAELDQLKQLVSDLEIEKSRIYYNLLNSEECLRKADKDASSLQLQIRDLETDLTEVHEHLLAANIEAIFTRNQFQTRMQELVQQLLSLDGCHRELLMKHLDVLTALNGRVASEAQFVEENARLLTTVNLLKSELEASAAEKKTLRDEKEAMLIELEKNKTEAATAEMEAVEDKHCHMLEVEQYKHMLVSSEEEIDNLRTSKCELEIAVIVLRAKLDEQHGQMSLLKEYGDELMMLRNKCNELVHKLSEQILKTEEFKNLSMYLKELKDQADAESLQACEKRETEESSSTAGQESLRIAFIKEQCESELQELRNQFDASKKYGEEMLLKLQDALDEVENRKKSEASHLKRNEELSLKILELETELQDVLSDKREKVKAYDRMKAELECSLISLDCCKEEKEKLEASLQECNKERTRVAIELSSTKEQLENFLSSIEGNFRLGDPRHMTSKQVTEEDQQEALVASVGRDATDMVSANDDCSRSVIGLSRKVIINQEDLLQNNVKGLVIINDHFKAQSLKSTMDLLQKELEKMKNENLAPNPEDEEHHIEAGFQGLQRDLLQLHKVNEQLGTIFPLYNEISGSGNALERVLALEIELAEAFQAKKKSSLHFQSSFLKQHNDEEAIFKSFRDINELIKDMLELKGRHTAVETELKEMHVRYSQLSLKFAEVEGERQKLLMTLKNRVPKKTLQISHSTSASTEDCQ</sequence>
<feature type="coiled-coil region" evidence="1">
    <location>
        <begin position="856"/>
        <end position="949"/>
    </location>
</feature>
<evidence type="ECO:0000256" key="1">
    <source>
        <dbReference type="SAM" id="Coils"/>
    </source>
</evidence>
<evidence type="ECO:0000313" key="9">
    <source>
        <dbReference type="RefSeq" id="XP_010261177.1"/>
    </source>
</evidence>
<evidence type="ECO:0000313" key="8">
    <source>
        <dbReference type="RefSeq" id="XP_010261176.1"/>
    </source>
</evidence>
<feature type="coiled-coil region" evidence="1">
    <location>
        <begin position="1812"/>
        <end position="1885"/>
    </location>
</feature>
<dbReference type="RefSeq" id="XP_010261174.1">
    <property type="nucleotide sequence ID" value="XM_010262872.2"/>
</dbReference>
<feature type="coiled-coil region" evidence="1">
    <location>
        <begin position="613"/>
        <end position="647"/>
    </location>
</feature>
<dbReference type="Pfam" id="PF10358">
    <property type="entry name" value="NT-C2"/>
    <property type="match status" value="1"/>
</dbReference>
<evidence type="ECO:0000313" key="5">
    <source>
        <dbReference type="RefSeq" id="XP_010261173.1"/>
    </source>
</evidence>
<protein>
    <submittedName>
        <fullName evidence="5 6">Golgin subfamily A member 4-like</fullName>
    </submittedName>
</protein>
<accession>A0A1U8A2C3</accession>
<dbReference type="STRING" id="4432.A0A1U8A2C3"/>
<name>A0A1U8A2C3_NELNU</name>
<proteinExistence type="predicted"/>
<organism evidence="4 7">
    <name type="scientific">Nelumbo nucifera</name>
    <name type="common">Sacred lotus</name>
    <dbReference type="NCBI Taxonomy" id="4432"/>
    <lineage>
        <taxon>Eukaryota</taxon>
        <taxon>Viridiplantae</taxon>
        <taxon>Streptophyta</taxon>
        <taxon>Embryophyta</taxon>
        <taxon>Tracheophyta</taxon>
        <taxon>Spermatophyta</taxon>
        <taxon>Magnoliopsida</taxon>
        <taxon>Proteales</taxon>
        <taxon>Nelumbonaceae</taxon>
        <taxon>Nelumbo</taxon>
    </lineage>
</organism>
<feature type="domain" description="C2 NT-type" evidence="3">
    <location>
        <begin position="6"/>
        <end position="141"/>
    </location>
</feature>
<evidence type="ECO:0000313" key="7">
    <source>
        <dbReference type="RefSeq" id="XP_010261175.1"/>
    </source>
</evidence>
<dbReference type="InterPro" id="IPR019448">
    <property type="entry name" value="NT-C2"/>
</dbReference>
<dbReference type="PROSITE" id="PS51840">
    <property type="entry name" value="C2_NT"/>
    <property type="match status" value="1"/>
</dbReference>
<feature type="coiled-coil region" evidence="1">
    <location>
        <begin position="1212"/>
        <end position="1295"/>
    </location>
</feature>